<dbReference type="NCBIfam" id="NF041195">
    <property type="entry name" value="ScbA_BarX_GamBu"/>
    <property type="match status" value="1"/>
</dbReference>
<feature type="domain" description="A-factor biosynthesis hotdog" evidence="1">
    <location>
        <begin position="178"/>
        <end position="232"/>
    </location>
</feature>
<dbReference type="RefSeq" id="WP_345451261.1">
    <property type="nucleotide sequence ID" value="NZ_BAABKK010000025.1"/>
</dbReference>
<evidence type="ECO:0000313" key="2">
    <source>
        <dbReference type="EMBL" id="GAA5198398.1"/>
    </source>
</evidence>
<sequence>MRDEALFEASVKRELVHKRSVSEVFLTDFVQSGSRRFIAGAQWPRWHVFYGSPDGSPDSAIMAETLRQAVIFLSHLCGVPLTHKFLMPHMSISVEAAILDPLVPAQVAVELDVKDMKLSGGHLSALAVSARFVVDGAPVGEGVAAARIVNPATYERLRGAVPAGLPAAGEDLLACADVGHATQRNVMLGQSSRRFVWPLRVDPTHPIFFDHPLDHVPGMLLVEAARQAVRAACSRPDADFALFEAEFMKLVEFSYPVDVAVTQLESPSPHGVMRVRLLHEEQTLMSLLARVKTPR</sequence>
<gene>
    <name evidence="2" type="ORF">GCM10023346_35510</name>
</gene>
<dbReference type="InterPro" id="IPR047757">
    <property type="entry name" value="AfsA-like"/>
</dbReference>
<feature type="domain" description="A-factor biosynthesis hotdog" evidence="1">
    <location>
        <begin position="15"/>
        <end position="146"/>
    </location>
</feature>
<proteinExistence type="predicted"/>
<accession>A0ABP9SPP2</accession>
<comment type="caution">
    <text evidence="2">The sequence shown here is derived from an EMBL/GenBank/DDBJ whole genome shotgun (WGS) entry which is preliminary data.</text>
</comment>
<dbReference type="InterPro" id="IPR005509">
    <property type="entry name" value="AfsA_hotdog_dom"/>
</dbReference>
<dbReference type="EMBL" id="BAABKK010000025">
    <property type="protein sequence ID" value="GAA5198398.1"/>
    <property type="molecule type" value="Genomic_DNA"/>
</dbReference>
<organism evidence="2 3">
    <name type="scientific">Arthrobacter gyeryongensis</name>
    <dbReference type="NCBI Taxonomy" id="1650592"/>
    <lineage>
        <taxon>Bacteria</taxon>
        <taxon>Bacillati</taxon>
        <taxon>Actinomycetota</taxon>
        <taxon>Actinomycetes</taxon>
        <taxon>Micrococcales</taxon>
        <taxon>Micrococcaceae</taxon>
        <taxon>Arthrobacter</taxon>
    </lineage>
</organism>
<dbReference type="Pfam" id="PF03756">
    <property type="entry name" value="AfsA"/>
    <property type="match status" value="2"/>
</dbReference>
<keyword evidence="3" id="KW-1185">Reference proteome</keyword>
<name>A0ABP9SPP2_9MICC</name>
<evidence type="ECO:0000259" key="1">
    <source>
        <dbReference type="Pfam" id="PF03756"/>
    </source>
</evidence>
<dbReference type="Proteomes" id="UP001500200">
    <property type="component" value="Unassembled WGS sequence"/>
</dbReference>
<reference evidence="3" key="1">
    <citation type="journal article" date="2019" name="Int. J. Syst. Evol. Microbiol.">
        <title>The Global Catalogue of Microorganisms (GCM) 10K type strain sequencing project: providing services to taxonomists for standard genome sequencing and annotation.</title>
        <authorList>
            <consortium name="The Broad Institute Genomics Platform"/>
            <consortium name="The Broad Institute Genome Sequencing Center for Infectious Disease"/>
            <person name="Wu L."/>
            <person name="Ma J."/>
        </authorList>
    </citation>
    <scope>NUCLEOTIDE SEQUENCE [LARGE SCALE GENOMIC DNA]</scope>
    <source>
        <strain evidence="3">JCM 18514</strain>
    </source>
</reference>
<protein>
    <submittedName>
        <fullName evidence="2">ScbA/BarX family gamma-butyrolactone biosynthesis protein</fullName>
    </submittedName>
</protein>
<evidence type="ECO:0000313" key="3">
    <source>
        <dbReference type="Proteomes" id="UP001500200"/>
    </source>
</evidence>